<evidence type="ECO:0000256" key="1">
    <source>
        <dbReference type="ARBA" id="ARBA00010378"/>
    </source>
</evidence>
<dbReference type="InterPro" id="IPR041627">
    <property type="entry name" value="AAA_lid_6"/>
</dbReference>
<dbReference type="GO" id="GO:0005524">
    <property type="term" value="F:ATP binding"/>
    <property type="evidence" value="ECO:0007669"/>
    <property type="project" value="UniProtKB-KW"/>
</dbReference>
<dbReference type="InterPro" id="IPR003593">
    <property type="entry name" value="AAA+_ATPase"/>
</dbReference>
<dbReference type="RefSeq" id="WP_093033048.1">
    <property type="nucleotide sequence ID" value="NZ_FNNZ01000012.1"/>
</dbReference>
<dbReference type="GO" id="GO:0004435">
    <property type="term" value="F:phosphatidylinositol-4,5-bisphosphate phospholipase C activity"/>
    <property type="evidence" value="ECO:0007669"/>
    <property type="project" value="InterPro"/>
</dbReference>
<dbReference type="InterPro" id="IPR000641">
    <property type="entry name" value="CbxX/CfxQ"/>
</dbReference>
<dbReference type="Gene3D" id="1.10.8.60">
    <property type="match status" value="2"/>
</dbReference>
<name>A0A1H2YAG2_THIRO</name>
<proteinExistence type="inferred from homology"/>
<dbReference type="InterPro" id="IPR003959">
    <property type="entry name" value="ATPase_AAA_core"/>
</dbReference>
<dbReference type="Pfam" id="PF00004">
    <property type="entry name" value="AAA"/>
    <property type="match status" value="2"/>
</dbReference>
<dbReference type="InterPro" id="IPR050773">
    <property type="entry name" value="CbxX/CfxQ_RuBisCO_ESX"/>
</dbReference>
<dbReference type="OrthoDB" id="9809379at2"/>
<keyword evidence="2" id="KW-0547">Nucleotide-binding</keyword>
<dbReference type="PANTHER" id="PTHR43392:SF2">
    <property type="entry name" value="AAA-TYPE ATPASE FAMILY PROTEIN _ ANKYRIN REPEAT FAMILY PROTEIN"/>
    <property type="match status" value="1"/>
</dbReference>
<sequence>MGRLFENPAPRVFALYGNTGDHFYTPQLRELDLTTWLWGYLQSLGYQRVVLFSPDRKLHFLDEQSARLAEFGTAAHEQRAAPPRRLSGPLGGARLRGRPNAAAGPASPPPAQVRWDYGQMTDEQAGAWLNRLMLESVATAILIQNGEDLFSRLDDDAVRLWDARLGDWTGARLPPVSRNIAVLIFRGEITVATERFPRLRAHLFGANNAAQPLPDLAFRIGTARPDEVGALLHRLRLLGQLRWSPRQIADRTAAVARALVPAQDGGGLRSMAWLIHQVATLDLAAEPDHWAALDAIPSLARQVKDRLRALVEHARERRATAGPPPATRGPYDIGRLTPTPPARPDDLANLHLALLGSPGTGKTTLARLVAAIYRQEGLLATGHLVEVTARNLIEEHVGGTAKRTAEAIGRALGGVLFIDEAYSLKDNAFGKEAIAELVQAMTNHNGEFAVIIAGYTDPIIQLIEGRDANPGLARRFPGGNRWTLANYRPEELHDIFGQMLARQGREPDTALHEALPGAFALWHQAQDAERFGNAGEVRNLVEALMQRAGPRRVIVREDFATLPAWDQYLSLRPVPTLDEVLRPLDALIGLVSVKDAVRGLADTLAVQQRRGRTDLVPGHYLFQGNPGTGKTTVARIMGEIFNTVGLLARGHVVEVKREDLVGRYQGDAETNTKEQISRALDGVLFIDEAYQLAADNHDAYGRRAFETLLASMENHRARLCVILAGYPAEMQRLIRTNPGFESRLDSIIDFPDYDAAELLAMAERLFTAQELRLTDTAVAALSAHLRGWDARRGQPDFGNGRDVRKLVDSVVNRQAQRVRPLLNQLSDAELALIDTADIPE</sequence>
<dbReference type="GO" id="GO:0035556">
    <property type="term" value="P:intracellular signal transduction"/>
    <property type="evidence" value="ECO:0007669"/>
    <property type="project" value="InterPro"/>
</dbReference>
<dbReference type="FunFam" id="3.40.50.300:FF:000216">
    <property type="entry name" value="Type VII secretion ATPase EccA"/>
    <property type="match status" value="1"/>
</dbReference>
<dbReference type="EMBL" id="FNNZ01000012">
    <property type="protein sequence ID" value="SDX01549.1"/>
    <property type="molecule type" value="Genomic_DNA"/>
</dbReference>
<dbReference type="Pfam" id="PF17866">
    <property type="entry name" value="AAA_lid_6"/>
    <property type="match status" value="1"/>
</dbReference>
<dbReference type="PROSITE" id="PS50008">
    <property type="entry name" value="PIPLC_Y_DOMAIN"/>
    <property type="match status" value="1"/>
</dbReference>
<dbReference type="GO" id="GO:0006629">
    <property type="term" value="P:lipid metabolic process"/>
    <property type="evidence" value="ECO:0007669"/>
    <property type="project" value="InterPro"/>
</dbReference>
<dbReference type="InterPro" id="IPR001711">
    <property type="entry name" value="PLipase_C_Pinositol-sp_Y"/>
</dbReference>
<gene>
    <name evidence="6" type="ORF">SAMN05421783_11295</name>
</gene>
<dbReference type="SUPFAM" id="SSF52540">
    <property type="entry name" value="P-loop containing nucleoside triphosphate hydrolases"/>
    <property type="match status" value="2"/>
</dbReference>
<dbReference type="GO" id="GO:0016887">
    <property type="term" value="F:ATP hydrolysis activity"/>
    <property type="evidence" value="ECO:0007669"/>
    <property type="project" value="InterPro"/>
</dbReference>
<dbReference type="AlphaFoldDB" id="A0A1H2YAG2"/>
<evidence type="ECO:0000313" key="6">
    <source>
        <dbReference type="EMBL" id="SDX01549.1"/>
    </source>
</evidence>
<evidence type="ECO:0000259" key="5">
    <source>
        <dbReference type="PROSITE" id="PS50008"/>
    </source>
</evidence>
<dbReference type="CDD" id="cd00009">
    <property type="entry name" value="AAA"/>
    <property type="match status" value="2"/>
</dbReference>
<organism evidence="6 7">
    <name type="scientific">Thiocapsa roseopersicina</name>
    <dbReference type="NCBI Taxonomy" id="1058"/>
    <lineage>
        <taxon>Bacteria</taxon>
        <taxon>Pseudomonadati</taxon>
        <taxon>Pseudomonadota</taxon>
        <taxon>Gammaproteobacteria</taxon>
        <taxon>Chromatiales</taxon>
        <taxon>Chromatiaceae</taxon>
        <taxon>Thiocapsa</taxon>
    </lineage>
</organism>
<evidence type="ECO:0000313" key="7">
    <source>
        <dbReference type="Proteomes" id="UP000198816"/>
    </source>
</evidence>
<evidence type="ECO:0000256" key="4">
    <source>
        <dbReference type="SAM" id="MobiDB-lite"/>
    </source>
</evidence>
<keyword evidence="3" id="KW-0067">ATP-binding</keyword>
<comment type="similarity">
    <text evidence="1">Belongs to the CbxX/CfxQ family.</text>
</comment>
<protein>
    <submittedName>
        <fullName evidence="6">AAA+-type ATPase, SpoVK/Ycf46/Vps4 family</fullName>
    </submittedName>
</protein>
<dbReference type="STRING" id="1058.SAMN05421783_11295"/>
<keyword evidence="7" id="KW-1185">Reference proteome</keyword>
<feature type="domain" description="PI-PLC Y-box" evidence="5">
    <location>
        <begin position="472"/>
        <end position="511"/>
    </location>
</feature>
<feature type="region of interest" description="Disordered" evidence="4">
    <location>
        <begin position="74"/>
        <end position="113"/>
    </location>
</feature>
<dbReference type="PANTHER" id="PTHR43392">
    <property type="entry name" value="AAA-TYPE ATPASE FAMILY PROTEIN / ANKYRIN REPEAT FAMILY PROTEIN"/>
    <property type="match status" value="1"/>
</dbReference>
<accession>A0A1H2YAG2</accession>
<reference evidence="7" key="1">
    <citation type="submission" date="2016-10" db="EMBL/GenBank/DDBJ databases">
        <authorList>
            <person name="Varghese N."/>
            <person name="Submissions S."/>
        </authorList>
    </citation>
    <scope>NUCLEOTIDE SEQUENCE [LARGE SCALE GENOMIC DNA]</scope>
    <source>
        <strain evidence="7">DSM 217</strain>
    </source>
</reference>
<evidence type="ECO:0000256" key="2">
    <source>
        <dbReference type="ARBA" id="ARBA00022741"/>
    </source>
</evidence>
<dbReference type="PRINTS" id="PR00819">
    <property type="entry name" value="CBXCFQXSUPER"/>
</dbReference>
<dbReference type="InterPro" id="IPR027417">
    <property type="entry name" value="P-loop_NTPase"/>
</dbReference>
<dbReference type="Gene3D" id="3.40.50.300">
    <property type="entry name" value="P-loop containing nucleotide triphosphate hydrolases"/>
    <property type="match status" value="2"/>
</dbReference>
<dbReference type="Proteomes" id="UP000198816">
    <property type="component" value="Unassembled WGS sequence"/>
</dbReference>
<evidence type="ECO:0000256" key="3">
    <source>
        <dbReference type="ARBA" id="ARBA00022840"/>
    </source>
</evidence>
<dbReference type="SMART" id="SM00382">
    <property type="entry name" value="AAA"/>
    <property type="match status" value="2"/>
</dbReference>